<keyword evidence="2" id="KW-0560">Oxidoreductase</keyword>
<dbReference type="PROSITE" id="PS00061">
    <property type="entry name" value="ADH_SHORT"/>
    <property type="match status" value="1"/>
</dbReference>
<evidence type="ECO:0000256" key="3">
    <source>
        <dbReference type="RuleBase" id="RU000363"/>
    </source>
</evidence>
<dbReference type="AlphaFoldDB" id="A0A7Y6RD64"/>
<evidence type="ECO:0000256" key="2">
    <source>
        <dbReference type="ARBA" id="ARBA00023002"/>
    </source>
</evidence>
<dbReference type="PRINTS" id="PR00081">
    <property type="entry name" value="GDHRDH"/>
</dbReference>
<dbReference type="Proteomes" id="UP000589984">
    <property type="component" value="Unassembled WGS sequence"/>
</dbReference>
<dbReference type="Pfam" id="PF00106">
    <property type="entry name" value="adh_short"/>
    <property type="match status" value="1"/>
</dbReference>
<dbReference type="PANTHER" id="PTHR44196:SF1">
    <property type="entry name" value="DEHYDROGENASE_REDUCTASE SDR FAMILY MEMBER 7B"/>
    <property type="match status" value="1"/>
</dbReference>
<dbReference type="GO" id="GO:0016491">
    <property type="term" value="F:oxidoreductase activity"/>
    <property type="evidence" value="ECO:0007669"/>
    <property type="project" value="UniProtKB-KW"/>
</dbReference>
<proteinExistence type="inferred from homology"/>
<evidence type="ECO:0000313" key="5">
    <source>
        <dbReference type="EMBL" id="NVF14681.1"/>
    </source>
</evidence>
<reference evidence="5 6" key="1">
    <citation type="submission" date="2020-06" db="EMBL/GenBank/DDBJ databases">
        <title>Halomonas sp. QX-1 draft genome sequence.</title>
        <authorList>
            <person name="Qiu X."/>
        </authorList>
    </citation>
    <scope>NUCLEOTIDE SEQUENCE [LARGE SCALE GENOMIC DNA]</scope>
    <source>
        <strain evidence="5 6">QX-1</strain>
    </source>
</reference>
<comment type="caution">
    <text evidence="5">The sequence shown here is derived from an EMBL/GenBank/DDBJ whole genome shotgun (WGS) entry which is preliminary data.</text>
</comment>
<sequence>MALHLKDLEHQTVIITGATTGIGLATARMAADRGARLVLVARDENALRELCDEINLTGGEAVHVAVDIGDKAQVHRITQTAIDTFGGFDTWINNAGVSLFGNLLDIDEKDYHRLFDTTYWGVVYGSLEAARHLAGKRRDGYAGAIINLGSIASDQAIPYQGMYSAAKHAVKGFTDALRMELEHAGAPISVTLIKPASIATPFPEHAGNVMDTEPTLPPPLYEPRIVARSILYCAEHPRRVMYVGGGGRFMTALGHCAPRMMDKIMSAKIIKQQQTEKPEHRRHFALQEAATDRRERVRYASHVSKTSLYNNASMHPLLTTTVLASTLIGAVVLAERRP</sequence>
<dbReference type="CDD" id="cd05360">
    <property type="entry name" value="SDR_c3"/>
    <property type="match status" value="1"/>
</dbReference>
<organism evidence="5 6">
    <name type="scientific">Vreelandella maris</name>
    <dbReference type="NCBI Taxonomy" id="2729617"/>
    <lineage>
        <taxon>Bacteria</taxon>
        <taxon>Pseudomonadati</taxon>
        <taxon>Pseudomonadota</taxon>
        <taxon>Gammaproteobacteria</taxon>
        <taxon>Oceanospirillales</taxon>
        <taxon>Halomonadaceae</taxon>
        <taxon>Vreelandella</taxon>
    </lineage>
</organism>
<dbReference type="InterPro" id="IPR020904">
    <property type="entry name" value="Sc_DH/Rdtase_CS"/>
</dbReference>
<evidence type="ECO:0000313" key="6">
    <source>
        <dbReference type="Proteomes" id="UP000589984"/>
    </source>
</evidence>
<dbReference type="Gene3D" id="3.40.50.720">
    <property type="entry name" value="NAD(P)-binding Rossmann-like Domain"/>
    <property type="match status" value="1"/>
</dbReference>
<accession>A0A7Y6RD64</accession>
<dbReference type="NCBIfam" id="NF005495">
    <property type="entry name" value="PRK07109.1"/>
    <property type="match status" value="1"/>
</dbReference>
<dbReference type="SUPFAM" id="SSF51735">
    <property type="entry name" value="NAD(P)-binding Rossmann-fold domains"/>
    <property type="match status" value="1"/>
</dbReference>
<evidence type="ECO:0000256" key="1">
    <source>
        <dbReference type="ARBA" id="ARBA00006484"/>
    </source>
</evidence>
<name>A0A7Y6RD64_9GAMM</name>
<protein>
    <submittedName>
        <fullName evidence="5">SDR family oxidoreductase</fullName>
    </submittedName>
</protein>
<evidence type="ECO:0000259" key="4">
    <source>
        <dbReference type="SMART" id="SM00822"/>
    </source>
</evidence>
<keyword evidence="6" id="KW-1185">Reference proteome</keyword>
<dbReference type="EMBL" id="JABWCV010000010">
    <property type="protein sequence ID" value="NVF14681.1"/>
    <property type="molecule type" value="Genomic_DNA"/>
</dbReference>
<dbReference type="PANTHER" id="PTHR44196">
    <property type="entry name" value="DEHYDROGENASE/REDUCTASE SDR FAMILY MEMBER 7B"/>
    <property type="match status" value="1"/>
</dbReference>
<dbReference type="SMART" id="SM00822">
    <property type="entry name" value="PKS_KR"/>
    <property type="match status" value="1"/>
</dbReference>
<dbReference type="InterPro" id="IPR057326">
    <property type="entry name" value="KR_dom"/>
</dbReference>
<dbReference type="PRINTS" id="PR00080">
    <property type="entry name" value="SDRFAMILY"/>
</dbReference>
<dbReference type="InterPro" id="IPR036291">
    <property type="entry name" value="NAD(P)-bd_dom_sf"/>
</dbReference>
<comment type="similarity">
    <text evidence="1 3">Belongs to the short-chain dehydrogenases/reductases (SDR) family.</text>
</comment>
<dbReference type="InterPro" id="IPR002347">
    <property type="entry name" value="SDR_fam"/>
</dbReference>
<dbReference type="RefSeq" id="WP_176303591.1">
    <property type="nucleotide sequence ID" value="NZ_JABWCV010000010.1"/>
</dbReference>
<gene>
    <name evidence="5" type="ORF">HUO07_10940</name>
</gene>
<dbReference type="GO" id="GO:0016020">
    <property type="term" value="C:membrane"/>
    <property type="evidence" value="ECO:0007669"/>
    <property type="project" value="TreeGrafter"/>
</dbReference>
<feature type="domain" description="Ketoreductase" evidence="4">
    <location>
        <begin position="11"/>
        <end position="191"/>
    </location>
</feature>